<evidence type="ECO:0000313" key="4">
    <source>
        <dbReference type="EMBL" id="OOQ59509.1"/>
    </source>
</evidence>
<feature type="signal peptide" evidence="2">
    <location>
        <begin position="1"/>
        <end position="22"/>
    </location>
</feature>
<accession>A0A1S9PF49</accession>
<proteinExistence type="inferred from homology"/>
<keyword evidence="2" id="KW-0732">Signal</keyword>
<dbReference type="InterPro" id="IPR000757">
    <property type="entry name" value="Beta-glucanase-like"/>
</dbReference>
<keyword evidence="5" id="KW-1185">Reference proteome</keyword>
<dbReference type="OrthoDB" id="610585at2"/>
<feature type="chain" id="PRO_5012865638" description="GH16 domain-containing protein" evidence="2">
    <location>
        <begin position="23"/>
        <end position="265"/>
    </location>
</feature>
<organism evidence="4 5">
    <name type="scientific">Mucilaginibacter pedocola</name>
    <dbReference type="NCBI Taxonomy" id="1792845"/>
    <lineage>
        <taxon>Bacteria</taxon>
        <taxon>Pseudomonadati</taxon>
        <taxon>Bacteroidota</taxon>
        <taxon>Sphingobacteriia</taxon>
        <taxon>Sphingobacteriales</taxon>
        <taxon>Sphingobacteriaceae</taxon>
        <taxon>Mucilaginibacter</taxon>
    </lineage>
</organism>
<dbReference type="RefSeq" id="WP_078348240.1">
    <property type="nucleotide sequence ID" value="NZ_MBTF01000012.1"/>
</dbReference>
<dbReference type="EMBL" id="MBTF01000012">
    <property type="protein sequence ID" value="OOQ59509.1"/>
    <property type="molecule type" value="Genomic_DNA"/>
</dbReference>
<comment type="caution">
    <text evidence="4">The sequence shown here is derived from an EMBL/GenBank/DDBJ whole genome shotgun (WGS) entry which is preliminary data.</text>
</comment>
<dbReference type="SUPFAM" id="SSF49899">
    <property type="entry name" value="Concanavalin A-like lectins/glucanases"/>
    <property type="match status" value="1"/>
</dbReference>
<dbReference type="STRING" id="1792845.BC343_04855"/>
<sequence length="265" mass="30380">MNLKKLLLTTVTCFGLSVPAFSQVFFDDFKSSYIDSAVWYKHDTKWGENPAKGTHGGVVPANIYARKGTLIIRALGDKYKGYVQGHGQNTKVGGAMRTVKQYASGSYEVRAKICPQVGALSAFWTFYYENDNYNHEIDFEFPGHNQAPNKPDSSSLNWGLMTNWTGVGETQYKTTDAYFGNQTDGEYHLYRFEWHTGGNGQKPRVEYYYDNKLMHTAYEHIPFHAANFTLGIWFPNWIGKANFDTDYMYVDWVKITPYNEPNDVH</sequence>
<evidence type="ECO:0000313" key="5">
    <source>
        <dbReference type="Proteomes" id="UP000189739"/>
    </source>
</evidence>
<dbReference type="PANTHER" id="PTHR10963">
    <property type="entry name" value="GLYCOSYL HYDROLASE-RELATED"/>
    <property type="match status" value="1"/>
</dbReference>
<protein>
    <recommendedName>
        <fullName evidence="3">GH16 domain-containing protein</fullName>
    </recommendedName>
</protein>
<dbReference type="Gene3D" id="2.60.120.200">
    <property type="match status" value="1"/>
</dbReference>
<dbReference type="CDD" id="cd00413">
    <property type="entry name" value="Glyco_hydrolase_16"/>
    <property type="match status" value="1"/>
</dbReference>
<dbReference type="Pfam" id="PF00722">
    <property type="entry name" value="Glyco_hydro_16"/>
    <property type="match status" value="1"/>
</dbReference>
<evidence type="ECO:0000259" key="3">
    <source>
        <dbReference type="PROSITE" id="PS51762"/>
    </source>
</evidence>
<dbReference type="GO" id="GO:0005975">
    <property type="term" value="P:carbohydrate metabolic process"/>
    <property type="evidence" value="ECO:0007669"/>
    <property type="project" value="InterPro"/>
</dbReference>
<evidence type="ECO:0000256" key="1">
    <source>
        <dbReference type="ARBA" id="ARBA00006865"/>
    </source>
</evidence>
<gene>
    <name evidence="4" type="ORF">BC343_04855</name>
</gene>
<dbReference type="PANTHER" id="PTHR10963:SF55">
    <property type="entry name" value="GLYCOSIDE HYDROLASE FAMILY 16 PROTEIN"/>
    <property type="match status" value="1"/>
</dbReference>
<name>A0A1S9PF49_9SPHI</name>
<dbReference type="InterPro" id="IPR013320">
    <property type="entry name" value="ConA-like_dom_sf"/>
</dbReference>
<dbReference type="InterPro" id="IPR050546">
    <property type="entry name" value="Glycosyl_Hydrlase_16"/>
</dbReference>
<dbReference type="Proteomes" id="UP000189739">
    <property type="component" value="Unassembled WGS sequence"/>
</dbReference>
<reference evidence="4 5" key="1">
    <citation type="submission" date="2016-07" db="EMBL/GenBank/DDBJ databases">
        <title>Genomic analysis of zinc-resistant bacterium Mucilaginibacter pedocola TBZ30.</title>
        <authorList>
            <person name="Huang J."/>
            <person name="Tang J."/>
        </authorList>
    </citation>
    <scope>NUCLEOTIDE SEQUENCE [LARGE SCALE GENOMIC DNA]</scope>
    <source>
        <strain evidence="4 5">TBZ30</strain>
    </source>
</reference>
<comment type="similarity">
    <text evidence="1">Belongs to the glycosyl hydrolase 16 family.</text>
</comment>
<dbReference type="GO" id="GO:0004553">
    <property type="term" value="F:hydrolase activity, hydrolyzing O-glycosyl compounds"/>
    <property type="evidence" value="ECO:0007669"/>
    <property type="project" value="InterPro"/>
</dbReference>
<dbReference type="PROSITE" id="PS51762">
    <property type="entry name" value="GH16_2"/>
    <property type="match status" value="1"/>
</dbReference>
<evidence type="ECO:0000256" key="2">
    <source>
        <dbReference type="SAM" id="SignalP"/>
    </source>
</evidence>
<dbReference type="AlphaFoldDB" id="A0A1S9PF49"/>
<feature type="domain" description="GH16" evidence="3">
    <location>
        <begin position="11"/>
        <end position="261"/>
    </location>
</feature>